<protein>
    <submittedName>
        <fullName evidence="2">Uncharacterized protein</fullName>
    </submittedName>
</protein>
<keyword evidence="3" id="KW-1185">Reference proteome</keyword>
<organism evidence="2 3">
    <name type="scientific">Oculimacula yallundae</name>
    <dbReference type="NCBI Taxonomy" id="86028"/>
    <lineage>
        <taxon>Eukaryota</taxon>
        <taxon>Fungi</taxon>
        <taxon>Dikarya</taxon>
        <taxon>Ascomycota</taxon>
        <taxon>Pezizomycotina</taxon>
        <taxon>Leotiomycetes</taxon>
        <taxon>Helotiales</taxon>
        <taxon>Ploettnerulaceae</taxon>
        <taxon>Oculimacula</taxon>
    </lineage>
</organism>
<dbReference type="EMBL" id="JAZHXI010000019">
    <property type="protein sequence ID" value="KAL2061386.1"/>
    <property type="molecule type" value="Genomic_DNA"/>
</dbReference>
<reference evidence="2 3" key="1">
    <citation type="journal article" date="2024" name="Commun. Biol.">
        <title>Comparative genomic analysis of thermophilic fungi reveals convergent evolutionary adaptations and gene losses.</title>
        <authorList>
            <person name="Steindorff A.S."/>
            <person name="Aguilar-Pontes M.V."/>
            <person name="Robinson A.J."/>
            <person name="Andreopoulos B."/>
            <person name="LaButti K."/>
            <person name="Kuo A."/>
            <person name="Mondo S."/>
            <person name="Riley R."/>
            <person name="Otillar R."/>
            <person name="Haridas S."/>
            <person name="Lipzen A."/>
            <person name="Grimwood J."/>
            <person name="Schmutz J."/>
            <person name="Clum A."/>
            <person name="Reid I.D."/>
            <person name="Moisan M.C."/>
            <person name="Butler G."/>
            <person name="Nguyen T.T.M."/>
            <person name="Dewar K."/>
            <person name="Conant G."/>
            <person name="Drula E."/>
            <person name="Henrissat B."/>
            <person name="Hansel C."/>
            <person name="Singer S."/>
            <person name="Hutchinson M.I."/>
            <person name="de Vries R.P."/>
            <person name="Natvig D.O."/>
            <person name="Powell A.J."/>
            <person name="Tsang A."/>
            <person name="Grigoriev I.V."/>
        </authorList>
    </citation>
    <scope>NUCLEOTIDE SEQUENCE [LARGE SCALE GENOMIC DNA]</scope>
    <source>
        <strain evidence="2 3">CBS 494.80</strain>
    </source>
</reference>
<comment type="caution">
    <text evidence="2">The sequence shown here is derived from an EMBL/GenBank/DDBJ whole genome shotgun (WGS) entry which is preliminary data.</text>
</comment>
<gene>
    <name evidence="2" type="ORF">VTL71DRAFT_7659</name>
</gene>
<evidence type="ECO:0000313" key="3">
    <source>
        <dbReference type="Proteomes" id="UP001595075"/>
    </source>
</evidence>
<feature type="compositionally biased region" description="Polar residues" evidence="1">
    <location>
        <begin position="255"/>
        <end position="306"/>
    </location>
</feature>
<evidence type="ECO:0000256" key="1">
    <source>
        <dbReference type="SAM" id="MobiDB-lite"/>
    </source>
</evidence>
<evidence type="ECO:0000313" key="2">
    <source>
        <dbReference type="EMBL" id="KAL2061386.1"/>
    </source>
</evidence>
<feature type="region of interest" description="Disordered" evidence="1">
    <location>
        <begin position="219"/>
        <end position="306"/>
    </location>
</feature>
<proteinExistence type="predicted"/>
<sequence length="949" mass="106514">MDHLSQFTRDAARDESRCRNIGELQGDLLWRPNLPKTCTVADVHKACLELLERQLAVILECVKEGNHHVKSLLDPIARRLDDQMVRFEIWSSDVDAKSGTLGEEPIEGAFSEEMKNLFGLVKDRLLKVLELAGVVSDDLSTVFEVLCSVDNSSTGNATSHHKQDPCDHVSSTISEIDPVLQNLATLVRPVRAAQAAFRQNGTYWEHRQRTLQVKNAGRAALPTGLPSPSPSRASDESPGSTSYPDRSVRPEFFSEGSSKGKSPEMSTKSISIIQQNSSHPNLTSKVTGRSKSAGISLQSKSPPANDQISLACPTDWLKSRLDMLVEDHFHDQDWLQTVDDRIQSIFDEDSLKAMFTCTCSKCRLARRLAIASSIPQRGGLQLDGVSDAFRLLAMCILAGKPFLISLLLSREIDDEVFEVCNSETQMVDATGISLDDARTLLKLKNLFFGVSIMRYLRSSKSEDKPQDGERTWLLNEILELTRKLSSPDDASERDLRSMMVGQLVFTTTKRMDGERLNGNFPELWDDDMSVQSLGFLVMDMPTSRPSGAFDWLKTISKEAWNDLDAEPELAQAFEVAYILIQPNGRFGLDGTPEQNYSYADMNLRKLWPVTFPDDPFRVGGNLSNRSLDIWSIPAKAPGDQADGDYLEMAGNVFKWLLLRYRKDGEGEAESVCQIRVYRSPSGERVRFVVCDVGKDPNQKTTFQAVTETLCFVPLYSYDERPTEFSAKLQPKVGSTRDINIPYIFTFQNREDVQLLQECLTGRTIESHSILNSFSLVVKKHHGFGIRGIEIGFWDSKREEIQAADYGAFQIWKVLEKDKLDTVHKGDQQQKRGVKEHPLRFEIAITSGNMLLVVGVRSLLKLRDVDSMGLSITSRDDSRASTLIGRLYQTQKLDDETIFPGIPVFQNPPFDSPQDGEMILCSALRLGFSSKLARDNARRFLVKNYNAKQF</sequence>
<name>A0ABR4BVX6_9HELO</name>
<dbReference type="Proteomes" id="UP001595075">
    <property type="component" value="Unassembled WGS sequence"/>
</dbReference>
<accession>A0ABR4BVX6</accession>